<evidence type="ECO:0000313" key="2">
    <source>
        <dbReference type="Proteomes" id="UP000634136"/>
    </source>
</evidence>
<reference evidence="1" key="1">
    <citation type="submission" date="2020-09" db="EMBL/GenBank/DDBJ databases">
        <title>Genome-Enabled Discovery of Anthraquinone Biosynthesis in Senna tora.</title>
        <authorList>
            <person name="Kang S.-H."/>
            <person name="Pandey R.P."/>
            <person name="Lee C.-M."/>
            <person name="Sim J.-S."/>
            <person name="Jeong J.-T."/>
            <person name="Choi B.-S."/>
            <person name="Jung M."/>
            <person name="Ginzburg D."/>
            <person name="Zhao K."/>
            <person name="Won S.Y."/>
            <person name="Oh T.-J."/>
            <person name="Yu Y."/>
            <person name="Kim N.-H."/>
            <person name="Lee O.R."/>
            <person name="Lee T.-H."/>
            <person name="Bashyal P."/>
            <person name="Kim T.-S."/>
            <person name="Lee W.-H."/>
            <person name="Kawkins C."/>
            <person name="Kim C.-K."/>
            <person name="Kim J.S."/>
            <person name="Ahn B.O."/>
            <person name="Rhee S.Y."/>
            <person name="Sohng J.K."/>
        </authorList>
    </citation>
    <scope>NUCLEOTIDE SEQUENCE</scope>
    <source>
        <tissue evidence="1">Leaf</tissue>
    </source>
</reference>
<gene>
    <name evidence="1" type="ORF">G2W53_033810</name>
</gene>
<sequence length="79" mass="9046">MEIGGRRVAIFVATHKKRDGSFVNDEAKNVCDCKPWARLKLMFGLYSRVKKGKALCFLSLGVPKRMEKNWRGWKSILSS</sequence>
<dbReference type="EMBL" id="JAAIUW010000010">
    <property type="protein sequence ID" value="KAF7812834.1"/>
    <property type="molecule type" value="Genomic_DNA"/>
</dbReference>
<comment type="caution">
    <text evidence="1">The sequence shown here is derived from an EMBL/GenBank/DDBJ whole genome shotgun (WGS) entry which is preliminary data.</text>
</comment>
<organism evidence="1 2">
    <name type="scientific">Senna tora</name>
    <dbReference type="NCBI Taxonomy" id="362788"/>
    <lineage>
        <taxon>Eukaryota</taxon>
        <taxon>Viridiplantae</taxon>
        <taxon>Streptophyta</taxon>
        <taxon>Embryophyta</taxon>
        <taxon>Tracheophyta</taxon>
        <taxon>Spermatophyta</taxon>
        <taxon>Magnoliopsida</taxon>
        <taxon>eudicotyledons</taxon>
        <taxon>Gunneridae</taxon>
        <taxon>Pentapetalae</taxon>
        <taxon>rosids</taxon>
        <taxon>fabids</taxon>
        <taxon>Fabales</taxon>
        <taxon>Fabaceae</taxon>
        <taxon>Caesalpinioideae</taxon>
        <taxon>Cassia clade</taxon>
        <taxon>Senna</taxon>
    </lineage>
</organism>
<dbReference type="AlphaFoldDB" id="A0A834TA36"/>
<dbReference type="Proteomes" id="UP000634136">
    <property type="component" value="Unassembled WGS sequence"/>
</dbReference>
<evidence type="ECO:0000313" key="1">
    <source>
        <dbReference type="EMBL" id="KAF7812834.1"/>
    </source>
</evidence>
<keyword evidence="2" id="KW-1185">Reference proteome</keyword>
<protein>
    <submittedName>
        <fullName evidence="1">Uncharacterized protein</fullName>
    </submittedName>
</protein>
<proteinExistence type="predicted"/>
<dbReference type="OrthoDB" id="1304102at2759"/>
<accession>A0A834TA36</accession>
<name>A0A834TA36_9FABA</name>